<evidence type="ECO:0000256" key="11">
    <source>
        <dbReference type="ARBA" id="ARBA00032474"/>
    </source>
</evidence>
<evidence type="ECO:0000256" key="3">
    <source>
        <dbReference type="ARBA" id="ARBA00011950"/>
    </source>
</evidence>
<reference evidence="14 15" key="1">
    <citation type="submission" date="2020-03" db="EMBL/GenBank/DDBJ databases">
        <title>Genomic Encyclopedia of Type Strains, Phase IV (KMG-IV): sequencing the most valuable type-strain genomes for metagenomic binning, comparative biology and taxonomic classification.</title>
        <authorList>
            <person name="Goeker M."/>
        </authorList>
    </citation>
    <scope>NUCLEOTIDE SEQUENCE [LARGE SCALE GENOMIC DNA]</scope>
    <source>
        <strain evidence="14 15">DSM 27651</strain>
    </source>
</reference>
<proteinExistence type="inferred from homology"/>
<dbReference type="RefSeq" id="WP_167953957.1">
    <property type="nucleotide sequence ID" value="NZ_JAATJE010000001.1"/>
</dbReference>
<accession>A0ABX0XMP0</accession>
<dbReference type="EMBL" id="JAATJE010000001">
    <property type="protein sequence ID" value="NJC34059.1"/>
    <property type="molecule type" value="Genomic_DNA"/>
</dbReference>
<sequence length="149" mass="15952">MIDVRIQPEPIDLAGALARAEASGAGAVASFTGIVRDDGGVTELFLEHYPGVTERALGDLAAEAAGRWPLSAVTVIHRVGAMVPGDRIVLVVAASAHRQAAIEATAFLIDRLKTEAPFWKRERRGETASWVEPRASDDAAAERWRSSHT</sequence>
<protein>
    <recommendedName>
        <fullName evidence="4">Molybdopterin synthase catalytic subunit</fullName>
        <ecNumber evidence="3">2.8.1.12</ecNumber>
    </recommendedName>
    <alternativeName>
        <fullName evidence="10">MPT synthase subunit 2</fullName>
    </alternativeName>
    <alternativeName>
        <fullName evidence="8">Molybdenum cofactor biosynthesis protein E</fullName>
    </alternativeName>
    <alternativeName>
        <fullName evidence="9">Molybdopterin-converting factor large subunit</fullName>
    </alternativeName>
    <alternativeName>
        <fullName evidence="11">Molybdopterin-converting factor subunit 2</fullName>
    </alternativeName>
</protein>
<evidence type="ECO:0000256" key="2">
    <source>
        <dbReference type="ARBA" id="ARBA00005426"/>
    </source>
</evidence>
<keyword evidence="5" id="KW-0501">Molybdenum cofactor biosynthesis</keyword>
<dbReference type="PANTHER" id="PTHR23404">
    <property type="entry name" value="MOLYBDOPTERIN SYNTHASE RELATED"/>
    <property type="match status" value="1"/>
</dbReference>
<dbReference type="GO" id="GO:0030366">
    <property type="term" value="F:molybdopterin synthase activity"/>
    <property type="evidence" value="ECO:0007669"/>
    <property type="project" value="UniProtKB-EC"/>
</dbReference>
<comment type="subunit">
    <text evidence="7">Heterotetramer of 2 MoaD subunits and 2 MoaE subunits. Also stable as homodimer. The enzyme changes between these two forms during catalysis.</text>
</comment>
<comment type="function">
    <text evidence="6">Converts molybdopterin precursor Z into molybdopterin. This requires the incorporation of two sulfur atoms into precursor Z to generate a dithiolene group. The sulfur is provided by MoaD.</text>
</comment>
<keyword evidence="15" id="KW-1185">Reference proteome</keyword>
<dbReference type="Proteomes" id="UP000734218">
    <property type="component" value="Unassembled WGS sequence"/>
</dbReference>
<evidence type="ECO:0000256" key="8">
    <source>
        <dbReference type="ARBA" id="ARBA00029745"/>
    </source>
</evidence>
<dbReference type="Pfam" id="PF02391">
    <property type="entry name" value="MoaE"/>
    <property type="match status" value="1"/>
</dbReference>
<evidence type="ECO:0000256" key="10">
    <source>
        <dbReference type="ARBA" id="ARBA00030781"/>
    </source>
</evidence>
<dbReference type="Gene3D" id="3.90.1170.40">
    <property type="entry name" value="Molybdopterin biosynthesis MoaE subunit"/>
    <property type="match status" value="1"/>
</dbReference>
<evidence type="ECO:0000256" key="6">
    <source>
        <dbReference type="ARBA" id="ARBA00025448"/>
    </source>
</evidence>
<feature type="compositionally biased region" description="Basic and acidic residues" evidence="13">
    <location>
        <begin position="134"/>
        <end position="149"/>
    </location>
</feature>
<dbReference type="SUPFAM" id="SSF54690">
    <property type="entry name" value="Molybdopterin synthase subunit MoaE"/>
    <property type="match status" value="1"/>
</dbReference>
<evidence type="ECO:0000256" key="1">
    <source>
        <dbReference type="ARBA" id="ARBA00005046"/>
    </source>
</evidence>
<organism evidence="14 15">
    <name type="scientific">Sphingomonas jejuensis</name>
    <dbReference type="NCBI Taxonomy" id="904715"/>
    <lineage>
        <taxon>Bacteria</taxon>
        <taxon>Pseudomonadati</taxon>
        <taxon>Pseudomonadota</taxon>
        <taxon>Alphaproteobacteria</taxon>
        <taxon>Sphingomonadales</taxon>
        <taxon>Sphingomonadaceae</taxon>
        <taxon>Sphingomonas</taxon>
    </lineage>
</organism>
<feature type="region of interest" description="Disordered" evidence="13">
    <location>
        <begin position="123"/>
        <end position="149"/>
    </location>
</feature>
<evidence type="ECO:0000256" key="5">
    <source>
        <dbReference type="ARBA" id="ARBA00023150"/>
    </source>
</evidence>
<evidence type="ECO:0000256" key="7">
    <source>
        <dbReference type="ARBA" id="ARBA00026066"/>
    </source>
</evidence>
<evidence type="ECO:0000256" key="12">
    <source>
        <dbReference type="ARBA" id="ARBA00049878"/>
    </source>
</evidence>
<dbReference type="EC" id="2.8.1.12" evidence="3"/>
<comment type="similarity">
    <text evidence="2">Belongs to the MoaE family.</text>
</comment>
<comment type="pathway">
    <text evidence="1">Cofactor biosynthesis; molybdopterin biosynthesis.</text>
</comment>
<dbReference type="InterPro" id="IPR003448">
    <property type="entry name" value="Mopterin_biosynth_MoaE"/>
</dbReference>
<comment type="catalytic activity">
    <reaction evidence="12">
        <text>2 [molybdopterin-synthase sulfur-carrier protein]-C-terminal-Gly-aminoethanethioate + cyclic pyranopterin phosphate + H2O = molybdopterin + 2 [molybdopterin-synthase sulfur-carrier protein]-C-terminal Gly-Gly + 2 H(+)</text>
        <dbReference type="Rhea" id="RHEA:26333"/>
        <dbReference type="Rhea" id="RHEA-COMP:12202"/>
        <dbReference type="Rhea" id="RHEA-COMP:19907"/>
        <dbReference type="ChEBI" id="CHEBI:15377"/>
        <dbReference type="ChEBI" id="CHEBI:15378"/>
        <dbReference type="ChEBI" id="CHEBI:58698"/>
        <dbReference type="ChEBI" id="CHEBI:59648"/>
        <dbReference type="ChEBI" id="CHEBI:90778"/>
        <dbReference type="ChEBI" id="CHEBI:232372"/>
        <dbReference type="EC" id="2.8.1.12"/>
    </reaction>
</comment>
<evidence type="ECO:0000256" key="9">
    <source>
        <dbReference type="ARBA" id="ARBA00030407"/>
    </source>
</evidence>
<comment type="caution">
    <text evidence="14">The sequence shown here is derived from an EMBL/GenBank/DDBJ whole genome shotgun (WGS) entry which is preliminary data.</text>
</comment>
<dbReference type="InterPro" id="IPR036563">
    <property type="entry name" value="MoaE_sf"/>
</dbReference>
<evidence type="ECO:0000256" key="4">
    <source>
        <dbReference type="ARBA" id="ARBA00013858"/>
    </source>
</evidence>
<evidence type="ECO:0000313" key="14">
    <source>
        <dbReference type="EMBL" id="NJC34059.1"/>
    </source>
</evidence>
<keyword evidence="14" id="KW-0808">Transferase</keyword>
<evidence type="ECO:0000256" key="13">
    <source>
        <dbReference type="SAM" id="MobiDB-lite"/>
    </source>
</evidence>
<gene>
    <name evidence="14" type="ORF">GGR88_001533</name>
</gene>
<evidence type="ECO:0000313" key="15">
    <source>
        <dbReference type="Proteomes" id="UP000734218"/>
    </source>
</evidence>
<dbReference type="CDD" id="cd00756">
    <property type="entry name" value="MoaE"/>
    <property type="match status" value="1"/>
</dbReference>
<name>A0ABX0XMP0_9SPHN</name>